<accession>A0ABS4M950</accession>
<organism evidence="2 3">
    <name type="scientific">Streptomyces griseochromogenes</name>
    <dbReference type="NCBI Taxonomy" id="68214"/>
    <lineage>
        <taxon>Bacteria</taxon>
        <taxon>Bacillati</taxon>
        <taxon>Actinomycetota</taxon>
        <taxon>Actinomycetes</taxon>
        <taxon>Kitasatosporales</taxon>
        <taxon>Streptomycetaceae</taxon>
        <taxon>Streptomyces</taxon>
    </lineage>
</organism>
<comment type="caution">
    <text evidence="2">The sequence shown here is derived from an EMBL/GenBank/DDBJ whole genome shotgun (WGS) entry which is preliminary data.</text>
</comment>
<keyword evidence="3" id="KW-1185">Reference proteome</keyword>
<evidence type="ECO:0000313" key="2">
    <source>
        <dbReference type="EMBL" id="MBP2056199.1"/>
    </source>
</evidence>
<feature type="non-terminal residue" evidence="2">
    <location>
        <position position="1"/>
    </location>
</feature>
<proteinExistence type="predicted"/>
<protein>
    <recommendedName>
        <fullName evidence="4">IS5/IS1182 family transposase</fullName>
    </recommendedName>
</protein>
<dbReference type="Proteomes" id="UP001519309">
    <property type="component" value="Unassembled WGS sequence"/>
</dbReference>
<gene>
    <name evidence="1" type="ORF">J2Z21_007163</name>
    <name evidence="2" type="ORF">J2Z21_009217</name>
</gene>
<evidence type="ECO:0000313" key="3">
    <source>
        <dbReference type="Proteomes" id="UP001519309"/>
    </source>
</evidence>
<evidence type="ECO:0008006" key="4">
    <source>
        <dbReference type="Google" id="ProtNLM"/>
    </source>
</evidence>
<dbReference type="EMBL" id="JAGGLP010000042">
    <property type="protein sequence ID" value="MBP2056199.1"/>
    <property type="molecule type" value="Genomic_DNA"/>
</dbReference>
<name>A0ABS4M950_9ACTN</name>
<dbReference type="EMBL" id="JAGGLP010000020">
    <property type="protein sequence ID" value="MBP2054160.1"/>
    <property type="molecule type" value="Genomic_DNA"/>
</dbReference>
<sequence>RYERKAEHFLAFTSIACTLICYRRLTK</sequence>
<reference evidence="2 3" key="1">
    <citation type="submission" date="2021-03" db="EMBL/GenBank/DDBJ databases">
        <title>Genomic Encyclopedia of Type Strains, Phase IV (KMG-IV): sequencing the most valuable type-strain genomes for metagenomic binning, comparative biology and taxonomic classification.</title>
        <authorList>
            <person name="Goeker M."/>
        </authorList>
    </citation>
    <scope>NUCLEOTIDE SEQUENCE [LARGE SCALE GENOMIC DNA]</scope>
    <source>
        <strain evidence="2 3">DSM 40499</strain>
    </source>
</reference>
<evidence type="ECO:0000313" key="1">
    <source>
        <dbReference type="EMBL" id="MBP2054160.1"/>
    </source>
</evidence>